<comment type="caution">
    <text evidence="1">The sequence shown here is derived from an EMBL/GenBank/DDBJ whole genome shotgun (WGS) entry which is preliminary data.</text>
</comment>
<proteinExistence type="predicted"/>
<dbReference type="EMBL" id="BMLS01000001">
    <property type="protein sequence ID" value="GGO63605.1"/>
    <property type="molecule type" value="Genomic_DNA"/>
</dbReference>
<protein>
    <recommendedName>
        <fullName evidence="3">Prepilin-type N-terminal cleavage/methylation domain-containing protein</fullName>
    </recommendedName>
</protein>
<gene>
    <name evidence="1" type="ORF">GCM10010982_01030</name>
</gene>
<dbReference type="InterPro" id="IPR012902">
    <property type="entry name" value="N_methyl_site"/>
</dbReference>
<evidence type="ECO:0000313" key="1">
    <source>
        <dbReference type="EMBL" id="GGO63605.1"/>
    </source>
</evidence>
<accession>A0A917YT86</accession>
<dbReference type="SUPFAM" id="SSF54523">
    <property type="entry name" value="Pili subunits"/>
    <property type="match status" value="1"/>
</dbReference>
<keyword evidence="2" id="KW-1185">Reference proteome</keyword>
<organism evidence="1 2">
    <name type="scientific">Bowmanella pacifica</name>
    <dbReference type="NCBI Taxonomy" id="502051"/>
    <lineage>
        <taxon>Bacteria</taxon>
        <taxon>Pseudomonadati</taxon>
        <taxon>Pseudomonadota</taxon>
        <taxon>Gammaproteobacteria</taxon>
        <taxon>Alteromonadales</taxon>
        <taxon>Alteromonadaceae</taxon>
        <taxon>Bowmanella</taxon>
    </lineage>
</organism>
<reference evidence="1" key="1">
    <citation type="journal article" date="2014" name="Int. J. Syst. Evol. Microbiol.">
        <title>Complete genome sequence of Corynebacterium casei LMG S-19264T (=DSM 44701T), isolated from a smear-ripened cheese.</title>
        <authorList>
            <consortium name="US DOE Joint Genome Institute (JGI-PGF)"/>
            <person name="Walter F."/>
            <person name="Albersmeier A."/>
            <person name="Kalinowski J."/>
            <person name="Ruckert C."/>
        </authorList>
    </citation>
    <scope>NUCLEOTIDE SEQUENCE</scope>
    <source>
        <strain evidence="1">CGMCC 1.7086</strain>
    </source>
</reference>
<reference evidence="1" key="2">
    <citation type="submission" date="2020-09" db="EMBL/GenBank/DDBJ databases">
        <authorList>
            <person name="Sun Q."/>
            <person name="Zhou Y."/>
        </authorList>
    </citation>
    <scope>NUCLEOTIDE SEQUENCE</scope>
    <source>
        <strain evidence="1">CGMCC 1.7086</strain>
    </source>
</reference>
<sequence length="127" mass="13796">MFLRKTNGFTMIELLVTLVLLGLVASVAMPGLDAWLSARKAASQRAELAGKLALMPLQANRQGRVLTVKHAEDLELSDAELEVLTPITVLASGYCKGGEVALLLGERRYQFSVLAPFCEVRQVANIK</sequence>
<dbReference type="Gene3D" id="3.30.700.10">
    <property type="entry name" value="Glycoprotein, Type 4 Pilin"/>
    <property type="match status" value="1"/>
</dbReference>
<dbReference type="RefSeq" id="WP_188688703.1">
    <property type="nucleotide sequence ID" value="NZ_BMLS01000001.1"/>
</dbReference>
<evidence type="ECO:0008006" key="3">
    <source>
        <dbReference type="Google" id="ProtNLM"/>
    </source>
</evidence>
<dbReference type="AlphaFoldDB" id="A0A917YT86"/>
<dbReference type="Proteomes" id="UP000606935">
    <property type="component" value="Unassembled WGS sequence"/>
</dbReference>
<dbReference type="Pfam" id="PF07963">
    <property type="entry name" value="N_methyl"/>
    <property type="match status" value="1"/>
</dbReference>
<evidence type="ECO:0000313" key="2">
    <source>
        <dbReference type="Proteomes" id="UP000606935"/>
    </source>
</evidence>
<name>A0A917YT86_9ALTE</name>
<dbReference type="InterPro" id="IPR045584">
    <property type="entry name" value="Pilin-like"/>
</dbReference>
<dbReference type="NCBIfam" id="TIGR02532">
    <property type="entry name" value="IV_pilin_GFxxxE"/>
    <property type="match status" value="1"/>
</dbReference>